<dbReference type="GO" id="GO:0005886">
    <property type="term" value="C:plasma membrane"/>
    <property type="evidence" value="ECO:0007669"/>
    <property type="project" value="UniProtKB-SubCell"/>
</dbReference>
<evidence type="ECO:0000313" key="12">
    <source>
        <dbReference type="Proteomes" id="UP000473531"/>
    </source>
</evidence>
<keyword evidence="7" id="KW-0406">Ion transport</keyword>
<evidence type="ECO:0000256" key="2">
    <source>
        <dbReference type="ARBA" id="ARBA00008017"/>
    </source>
</evidence>
<comment type="function">
    <text evidence="7">Mechanosensitive channel that participates in the regulation of osmotic pressure changes within the cell, opening in response to stretch forces in the membrane lipid bilayer, without the need for other proteins. Contributes to normal resistance to hypoosmotic shock. Forms an ion channel of 1.0 nanosiemens conductance with a slight preference for anions.</text>
</comment>
<gene>
    <name evidence="11" type="ORF">GRI44_09535</name>
</gene>
<evidence type="ECO:0000256" key="5">
    <source>
        <dbReference type="ARBA" id="ARBA00022989"/>
    </source>
</evidence>
<feature type="compositionally biased region" description="Low complexity" evidence="8">
    <location>
        <begin position="418"/>
        <end position="439"/>
    </location>
</feature>
<feature type="chain" id="PRO_5026899746" description="Small-conductance mechanosensitive channel" evidence="9">
    <location>
        <begin position="18"/>
        <end position="472"/>
    </location>
</feature>
<proteinExistence type="inferred from homology"/>
<feature type="domain" description="BON" evidence="10">
    <location>
        <begin position="46"/>
        <end position="116"/>
    </location>
</feature>
<comment type="caution">
    <text evidence="11">The sequence shown here is derived from an EMBL/GenBank/DDBJ whole genome shotgun (WGS) entry which is preliminary data.</text>
</comment>
<evidence type="ECO:0000256" key="6">
    <source>
        <dbReference type="ARBA" id="ARBA00023136"/>
    </source>
</evidence>
<dbReference type="OrthoDB" id="9793781at2"/>
<keyword evidence="5 7" id="KW-1133">Transmembrane helix</keyword>
<dbReference type="InterPro" id="IPR045275">
    <property type="entry name" value="MscS_archaea/bacteria_type"/>
</dbReference>
<dbReference type="EMBL" id="WTYU01000002">
    <property type="protein sequence ID" value="MXP14987.1"/>
    <property type="molecule type" value="Genomic_DNA"/>
</dbReference>
<dbReference type="InterPro" id="IPR007055">
    <property type="entry name" value="BON_dom"/>
</dbReference>
<evidence type="ECO:0000256" key="1">
    <source>
        <dbReference type="ARBA" id="ARBA00004651"/>
    </source>
</evidence>
<dbReference type="SUPFAM" id="SSF50182">
    <property type="entry name" value="Sm-like ribonucleoproteins"/>
    <property type="match status" value="1"/>
</dbReference>
<keyword evidence="6 7" id="KW-0472">Membrane</keyword>
<feature type="region of interest" description="Disordered" evidence="8">
    <location>
        <begin position="398"/>
        <end position="472"/>
    </location>
</feature>
<comment type="caution">
    <text evidence="7">Lacks conserved residue(s) required for the propagation of feature annotation.</text>
</comment>
<comment type="subunit">
    <text evidence="7">Homoheptamer.</text>
</comment>
<dbReference type="SUPFAM" id="SSF82689">
    <property type="entry name" value="Mechanosensitive channel protein MscS (YggB), C-terminal domain"/>
    <property type="match status" value="1"/>
</dbReference>
<evidence type="ECO:0000259" key="10">
    <source>
        <dbReference type="PROSITE" id="PS50914"/>
    </source>
</evidence>
<feature type="compositionally biased region" description="Basic and acidic residues" evidence="8">
    <location>
        <begin position="446"/>
        <end position="472"/>
    </location>
</feature>
<keyword evidence="3" id="KW-1003">Cell membrane</keyword>
<dbReference type="InterPro" id="IPR023408">
    <property type="entry name" value="MscS_beta-dom_sf"/>
</dbReference>
<evidence type="ECO:0000256" key="8">
    <source>
        <dbReference type="SAM" id="MobiDB-lite"/>
    </source>
</evidence>
<dbReference type="Pfam" id="PF04972">
    <property type="entry name" value="BON"/>
    <property type="match status" value="1"/>
</dbReference>
<dbReference type="InterPro" id="IPR049278">
    <property type="entry name" value="MS_channel_C"/>
</dbReference>
<dbReference type="PANTHER" id="PTHR30221:SF1">
    <property type="entry name" value="SMALL-CONDUCTANCE MECHANOSENSITIVE CHANNEL"/>
    <property type="match status" value="1"/>
</dbReference>
<dbReference type="Gene3D" id="1.10.287.1260">
    <property type="match status" value="1"/>
</dbReference>
<protein>
    <recommendedName>
        <fullName evidence="7">Small-conductance mechanosensitive channel</fullName>
    </recommendedName>
</protein>
<evidence type="ECO:0000313" key="11">
    <source>
        <dbReference type="EMBL" id="MXP14987.1"/>
    </source>
</evidence>
<feature type="transmembrane region" description="Helical" evidence="7">
    <location>
        <begin position="170"/>
        <end position="192"/>
    </location>
</feature>
<evidence type="ECO:0000256" key="7">
    <source>
        <dbReference type="RuleBase" id="RU369025"/>
    </source>
</evidence>
<sequence length="472" mass="49703">MLTILLLIAPAAAPATASMLVPAATDAPAAEPAAEPQIDDTHDAGADARIAQRIRDIFGEIPALSDINVVVNQGVVSLDGSVSDAADKDRAERIASRVAGVVTVENAVERDVSVDGNLGGLGGLSGKIDSFLNLLPLIAVALGVALAISLAGYLIASLGNVWHRLAPNSFLAELIASAIRFVFVVGGVVIALDMIGATALLGAVLGGAGVVGIALGFAMRDTIENYVASLMLSLRQPFRANDHVVIDTMEGRVIRLTSRATVLMTLDGNHLRIPNSTVFKAVIVNYTRNPQRRFEFELGIDAEDDVSEARRLGVKVLRDLDFVLDTPEPSARVEEVGDSNIVIKFLGWIDQTRTDWFKARSEAIPAVKDALEGAGFALPEPIYRLRFDAGAHLPLADGNIAQAAPPPADRPVKKQPAKKQLAAAGTAAASPATASANASDVSPDTEVEKMVDAERIADPQDKDLLDHGRPVE</sequence>
<dbReference type="GO" id="GO:0008381">
    <property type="term" value="F:mechanosensitive monoatomic ion channel activity"/>
    <property type="evidence" value="ECO:0007669"/>
    <property type="project" value="InterPro"/>
</dbReference>
<dbReference type="PANTHER" id="PTHR30221">
    <property type="entry name" value="SMALL-CONDUCTANCE MECHANOSENSITIVE CHANNEL"/>
    <property type="match status" value="1"/>
</dbReference>
<dbReference type="InterPro" id="IPR010920">
    <property type="entry name" value="LSM_dom_sf"/>
</dbReference>
<name>A0A6L7GGF1_9SPHN</name>
<dbReference type="Gene3D" id="3.30.70.100">
    <property type="match status" value="1"/>
</dbReference>
<comment type="similarity">
    <text evidence="2 7">Belongs to the MscS (TC 1.A.23) family.</text>
</comment>
<dbReference type="Proteomes" id="UP000473531">
    <property type="component" value="Unassembled WGS sequence"/>
</dbReference>
<accession>A0A6L7GGF1</accession>
<evidence type="ECO:0000256" key="4">
    <source>
        <dbReference type="ARBA" id="ARBA00022692"/>
    </source>
</evidence>
<feature type="transmembrane region" description="Helical" evidence="7">
    <location>
        <begin position="198"/>
        <end position="219"/>
    </location>
</feature>
<keyword evidence="12" id="KW-1185">Reference proteome</keyword>
<keyword evidence="9" id="KW-0732">Signal</keyword>
<dbReference type="InterPro" id="IPR011066">
    <property type="entry name" value="MscS_channel_C_sf"/>
</dbReference>
<dbReference type="InterPro" id="IPR006685">
    <property type="entry name" value="MscS_channel_2nd"/>
</dbReference>
<reference evidence="11 12" key="1">
    <citation type="submission" date="2019-12" db="EMBL/GenBank/DDBJ databases">
        <title>Genomic-based taxomic classification of the family Erythrobacteraceae.</title>
        <authorList>
            <person name="Xu L."/>
        </authorList>
    </citation>
    <scope>NUCLEOTIDE SEQUENCE [LARGE SCALE GENOMIC DNA]</scope>
    <source>
        <strain evidence="11 12">KCTC 52259</strain>
    </source>
</reference>
<dbReference type="Gene3D" id="2.30.30.60">
    <property type="match status" value="1"/>
</dbReference>
<keyword evidence="7" id="KW-0407">Ion channel</keyword>
<keyword evidence="7" id="KW-0813">Transport</keyword>
<dbReference type="Gene3D" id="3.30.1340.30">
    <property type="match status" value="1"/>
</dbReference>
<feature type="transmembrane region" description="Helical" evidence="7">
    <location>
        <begin position="134"/>
        <end position="158"/>
    </location>
</feature>
<evidence type="ECO:0000256" key="3">
    <source>
        <dbReference type="ARBA" id="ARBA00022475"/>
    </source>
</evidence>
<keyword evidence="4 7" id="KW-0812">Transmembrane</keyword>
<evidence type="ECO:0000256" key="9">
    <source>
        <dbReference type="SAM" id="SignalP"/>
    </source>
</evidence>
<dbReference type="AlphaFoldDB" id="A0A6L7GGF1"/>
<organism evidence="11 12">
    <name type="scientific">Allopontixanthobacter confluentis</name>
    <dbReference type="NCBI Taxonomy" id="1849021"/>
    <lineage>
        <taxon>Bacteria</taxon>
        <taxon>Pseudomonadati</taxon>
        <taxon>Pseudomonadota</taxon>
        <taxon>Alphaproteobacteria</taxon>
        <taxon>Sphingomonadales</taxon>
        <taxon>Erythrobacteraceae</taxon>
        <taxon>Allopontixanthobacter</taxon>
    </lineage>
</organism>
<comment type="subcellular location">
    <subcellularLocation>
        <location evidence="7">Cell inner membrane</location>
        <topology evidence="7">Multi-pass membrane protein</topology>
    </subcellularLocation>
    <subcellularLocation>
        <location evidence="1">Cell membrane</location>
        <topology evidence="1">Multi-pass membrane protein</topology>
    </subcellularLocation>
</comment>
<dbReference type="PROSITE" id="PS50914">
    <property type="entry name" value="BON"/>
    <property type="match status" value="1"/>
</dbReference>
<dbReference type="Pfam" id="PF21082">
    <property type="entry name" value="MS_channel_3rd"/>
    <property type="match status" value="1"/>
</dbReference>
<dbReference type="Pfam" id="PF00924">
    <property type="entry name" value="MS_channel_2nd"/>
    <property type="match status" value="1"/>
</dbReference>
<feature type="signal peptide" evidence="9">
    <location>
        <begin position="1"/>
        <end position="17"/>
    </location>
</feature>
<keyword evidence="7" id="KW-0997">Cell inner membrane</keyword>